<dbReference type="GeneID" id="30680427"/>
<name>A0A0U3F980_9CREN</name>
<organism evidence="1 2">
    <name type="scientific">Ignicoccus islandicus DSM 13165</name>
    <dbReference type="NCBI Taxonomy" id="940295"/>
    <lineage>
        <taxon>Archaea</taxon>
        <taxon>Thermoproteota</taxon>
        <taxon>Thermoprotei</taxon>
        <taxon>Desulfurococcales</taxon>
        <taxon>Desulfurococcaceae</taxon>
        <taxon>Ignicoccus</taxon>
    </lineage>
</organism>
<accession>A0A0U3F980</accession>
<evidence type="ECO:0000313" key="2">
    <source>
        <dbReference type="Proteomes" id="UP000060778"/>
    </source>
</evidence>
<evidence type="ECO:0000313" key="1">
    <source>
        <dbReference type="EMBL" id="ALU12568.1"/>
    </source>
</evidence>
<protein>
    <submittedName>
        <fullName evidence="1">Uncharacterized protein</fullName>
    </submittedName>
</protein>
<dbReference type="KEGG" id="iis:EYM_05215"/>
<dbReference type="EMBL" id="CP006867">
    <property type="protein sequence ID" value="ALU12568.1"/>
    <property type="molecule type" value="Genomic_DNA"/>
</dbReference>
<dbReference type="RefSeq" id="WP_075049968.1">
    <property type="nucleotide sequence ID" value="NZ_CP006867.1"/>
</dbReference>
<dbReference type="AlphaFoldDB" id="A0A0U3F980"/>
<proteinExistence type="predicted"/>
<dbReference type="STRING" id="940295.EYM_05215"/>
<dbReference type="Proteomes" id="UP000060778">
    <property type="component" value="Chromosome"/>
</dbReference>
<gene>
    <name evidence="1" type="ORF">EYM_05215</name>
</gene>
<sequence>MKKGSSELLAVALLAAVVIGLATGIIVTWNKQTASSRSQLDVAEMVRKASSYTLDCLGNYLFAFDPNNLKVYDLNNGTSLSYATYCYSNLPRIEFTGYATIELECNGKPLFYVVPGTFKPTIINDAKVFVFIPSVSTLIPKASCSNPTFTGFAYFHVKLPTGLEKIALCYVDNVQFEDSSGSEVSAWAVRSCVGA</sequence>
<reference evidence="1 2" key="1">
    <citation type="submission" date="2013-11" db="EMBL/GenBank/DDBJ databases">
        <title>Comparative genomics of Ignicoccus.</title>
        <authorList>
            <person name="Podar M."/>
        </authorList>
    </citation>
    <scope>NUCLEOTIDE SEQUENCE [LARGE SCALE GENOMIC DNA]</scope>
    <source>
        <strain evidence="1 2">DSM 13165</strain>
    </source>
</reference>
<keyword evidence="2" id="KW-1185">Reference proteome</keyword>